<keyword evidence="3" id="KW-1185">Reference proteome</keyword>
<accession>A0A1G4MBY2</accession>
<evidence type="ECO:0000313" key="2">
    <source>
        <dbReference type="EMBL" id="SCW01264.1"/>
    </source>
</evidence>
<dbReference type="Proteomes" id="UP000190831">
    <property type="component" value="Chromosome D"/>
</dbReference>
<dbReference type="EMBL" id="LT598492">
    <property type="protein sequence ID" value="SCW01264.1"/>
    <property type="molecule type" value="Genomic_DNA"/>
</dbReference>
<feature type="compositionally biased region" description="Polar residues" evidence="1">
    <location>
        <begin position="12"/>
        <end position="22"/>
    </location>
</feature>
<dbReference type="InterPro" id="IPR035426">
    <property type="entry name" value="Gemin2/Brr1"/>
</dbReference>
<sequence length="340" mass="39068">MPKRGYKKNSDTSETQSLDPTFGQTKAFAVADPLVNPDAIAYLNSVREEALRTTALSTERSSQTNEKRVDKGALYDEEPVLNPEFLRFTKLQDTWHDWFLKLKSNIGTEGYRSSGYDEKSLDLLVAYFKKYIETKDKEEDPTIAALLSALRDVPHPEDDDESLTIDEEWAEKLLHRLQAKKAQLPKDSTDLKKLMTEPDELPRNFNAWYYYITNNDPSFLTLERMSPGQVVKLASYMAQWIAEVTKNKNEKRITQWLLFILLYLPDRLPAQEISMVRLLGKKARAMKLKSVKEKEPLHDLELIPVIFNGEKPGSFSVVDLTLVVVGLTYGQRDLLSWESE</sequence>
<feature type="region of interest" description="Disordered" evidence="1">
    <location>
        <begin position="1"/>
        <end position="22"/>
    </location>
</feature>
<gene>
    <name evidence="2" type="ORF">LAFE_0D08746G</name>
</gene>
<dbReference type="GO" id="GO:0000387">
    <property type="term" value="P:spliceosomal snRNP assembly"/>
    <property type="evidence" value="ECO:0007669"/>
    <property type="project" value="InterPro"/>
</dbReference>
<dbReference type="GO" id="GO:0030532">
    <property type="term" value="C:small nuclear ribonucleoprotein complex"/>
    <property type="evidence" value="ECO:0007669"/>
    <property type="project" value="InterPro"/>
</dbReference>
<dbReference type="Pfam" id="PF04938">
    <property type="entry name" value="SIP1"/>
    <property type="match status" value="1"/>
</dbReference>
<proteinExistence type="predicted"/>
<reference evidence="2 3" key="1">
    <citation type="submission" date="2016-03" db="EMBL/GenBank/DDBJ databases">
        <authorList>
            <person name="Devillers H."/>
        </authorList>
    </citation>
    <scope>NUCLEOTIDE SEQUENCE [LARGE SCALE GENOMIC DNA]</scope>
    <source>
        <strain evidence="2">CBS 6772</strain>
    </source>
</reference>
<dbReference type="OMA" id="NEPSHSI"/>
<dbReference type="STRING" id="4955.A0A1G4MBY2"/>
<name>A0A1G4MBY2_LACFM</name>
<organism evidence="2 3">
    <name type="scientific">Lachancea fermentati</name>
    <name type="common">Zygosaccharomyces fermentati</name>
    <dbReference type="NCBI Taxonomy" id="4955"/>
    <lineage>
        <taxon>Eukaryota</taxon>
        <taxon>Fungi</taxon>
        <taxon>Dikarya</taxon>
        <taxon>Ascomycota</taxon>
        <taxon>Saccharomycotina</taxon>
        <taxon>Saccharomycetes</taxon>
        <taxon>Saccharomycetales</taxon>
        <taxon>Saccharomycetaceae</taxon>
        <taxon>Lachancea</taxon>
    </lineage>
</organism>
<dbReference type="PRINTS" id="PR02039">
    <property type="entry name" value="SPLICEFRBRR1"/>
</dbReference>
<evidence type="ECO:0000256" key="1">
    <source>
        <dbReference type="SAM" id="MobiDB-lite"/>
    </source>
</evidence>
<dbReference type="Gene3D" id="1.20.58.1070">
    <property type="match status" value="1"/>
</dbReference>
<evidence type="ECO:0000313" key="3">
    <source>
        <dbReference type="Proteomes" id="UP000190831"/>
    </source>
</evidence>
<protein>
    <submittedName>
        <fullName evidence="2">LAFE_0D08746g1_1</fullName>
    </submittedName>
</protein>
<dbReference type="InterPro" id="IPR023251">
    <property type="entry name" value="Brr1"/>
</dbReference>
<dbReference type="AlphaFoldDB" id="A0A1G4MBY2"/>
<dbReference type="OrthoDB" id="428895at2759"/>